<comment type="caution">
    <text evidence="3">The sequence shown here is derived from an EMBL/GenBank/DDBJ whole genome shotgun (WGS) entry which is preliminary data.</text>
</comment>
<feature type="signal peptide" evidence="2">
    <location>
        <begin position="1"/>
        <end position="18"/>
    </location>
</feature>
<dbReference type="PROSITE" id="PS51257">
    <property type="entry name" value="PROKAR_LIPOPROTEIN"/>
    <property type="match status" value="1"/>
</dbReference>
<feature type="region of interest" description="Disordered" evidence="1">
    <location>
        <begin position="222"/>
        <end position="244"/>
    </location>
</feature>
<organism evidence="3 4">
    <name type="scientific">Vibrio maritimus</name>
    <dbReference type="NCBI Taxonomy" id="990268"/>
    <lineage>
        <taxon>Bacteria</taxon>
        <taxon>Pseudomonadati</taxon>
        <taxon>Pseudomonadota</taxon>
        <taxon>Gammaproteobacteria</taxon>
        <taxon>Vibrionales</taxon>
        <taxon>Vibrionaceae</taxon>
        <taxon>Vibrio</taxon>
    </lineage>
</organism>
<evidence type="ECO:0000256" key="2">
    <source>
        <dbReference type="SAM" id="SignalP"/>
    </source>
</evidence>
<proteinExistence type="predicted"/>
<accession>A0A090RTT5</accession>
<evidence type="ECO:0008006" key="5">
    <source>
        <dbReference type="Google" id="ProtNLM"/>
    </source>
</evidence>
<dbReference type="Proteomes" id="UP000029228">
    <property type="component" value="Unassembled WGS sequence"/>
</dbReference>
<dbReference type="EMBL" id="BBMR01000003">
    <property type="protein sequence ID" value="GAL18835.1"/>
    <property type="molecule type" value="Genomic_DNA"/>
</dbReference>
<reference evidence="3 4" key="2">
    <citation type="submission" date="2014-09" db="EMBL/GenBank/DDBJ databases">
        <authorList>
            <consortium name="NBRP consortium"/>
            <person name="Sawabe T."/>
            <person name="Meirelles P."/>
            <person name="Nakanishi M."/>
            <person name="Sayaka M."/>
            <person name="Hattori M."/>
            <person name="Ohkuma M."/>
        </authorList>
    </citation>
    <scope>NUCLEOTIDE SEQUENCE [LARGE SCALE GENOMIC DNA]</scope>
    <source>
        <strain evidence="4">JCM19235</strain>
    </source>
</reference>
<dbReference type="AlphaFoldDB" id="A0A090RTT5"/>
<feature type="chain" id="PRO_5001862690" description="Lipoprotein" evidence="2">
    <location>
        <begin position="19"/>
        <end position="773"/>
    </location>
</feature>
<dbReference type="OrthoDB" id="5713052at2"/>
<protein>
    <recommendedName>
        <fullName evidence="5">Lipoprotein</fullName>
    </recommendedName>
</protein>
<name>A0A090RTT5_9VIBR</name>
<evidence type="ECO:0000256" key="1">
    <source>
        <dbReference type="SAM" id="MobiDB-lite"/>
    </source>
</evidence>
<keyword evidence="2" id="KW-0732">Signal</keyword>
<reference evidence="3 4" key="1">
    <citation type="submission" date="2014-09" db="EMBL/GenBank/DDBJ databases">
        <title>Vibrio maritimus JCM 19235. (C45) whole genome shotgun sequence.</title>
        <authorList>
            <person name="Sawabe T."/>
            <person name="Meirelles P."/>
            <person name="Nakanishi M."/>
            <person name="Sayaka M."/>
            <person name="Hattori M."/>
            <person name="Ohkuma M."/>
        </authorList>
    </citation>
    <scope>NUCLEOTIDE SEQUENCE [LARGE SCALE GENOMIC DNA]</scope>
    <source>
        <strain evidence="4">JCM19235</strain>
    </source>
</reference>
<evidence type="ECO:0000313" key="4">
    <source>
        <dbReference type="Proteomes" id="UP000029228"/>
    </source>
</evidence>
<dbReference type="STRING" id="990268.JCM19235_2258"/>
<keyword evidence="4" id="KW-1185">Reference proteome</keyword>
<sequence>MNFTRTLLAITISSVLFACGGSDDGGSTPADPSVQSVSVTGKVIDGYIQGAIVYLDLNMNSQLDEGEPTATSDDTGSYSIEVLESLLAQAKLAPIRAYIGEGAVDLDTGEEFKDSPVILSSPPVMDLAVGTSPPPMAVTPFTTDLTNRIEETLEEAQAGKADATQLSVVVDAAKQELASEYGIEDTDVLMGDFLDDTSVPAETVTKLKDVAVKRVDEMQNDYKRQKEADEEAKEGETVKTGSSRESFVEWHTGELLHLLIEWKEVITEHEDGSKTIVESGTRYYCDSDYVVKVDGSNNPIAYEVYEVTKYYDGDGGFNSLAKFNIDKNGDGDARFYGQSYRIGSVSEDKLTKRFVEYFDEGNPSDDDPSYPSFGRTYDGIDLVAAVKNGDMSAVDMVQKKETSQQFSDNGDIVELYQFMEYDSATFESIETSLPNYAEKRTTTMNSTNTTHLVEKDWNADGSINEINKQVSYSSGKTVDTNAYPVWAWRGDDVWEEYADYRYGWNDERTNYWYEQEVTTEMVEGVKVETTVGKRYVLDETTNTAGTDKVLFHEYVATYEYVSDELTIESTEWKHHALDNYSFTVDQDDIGQKVTYWQLDAPEFGLWVGHEFAEWGTKDVVDLADKIANVLESGVAIDGIDDTHIAGLSSYNGELFTKSFIYDEDDKARTWYNVFSENALDNNPTWEMETMTLTVEDTGLVFHAAPGALFAMTPDNGDMICFGDDCTDTVTMPLAEFDAATGSFKSYFGWRESEPNYFFQTEAEAKAKFDELTK</sequence>
<evidence type="ECO:0000313" key="3">
    <source>
        <dbReference type="EMBL" id="GAL18835.1"/>
    </source>
</evidence>
<gene>
    <name evidence="3" type="ORF">JCM19235_2258</name>
</gene>